<name>A0ABV5DM33_9ACTN</name>
<proteinExistence type="predicted"/>
<dbReference type="EMBL" id="JAYMRR010000027">
    <property type="protein sequence ID" value="MFB8753566.1"/>
    <property type="molecule type" value="Genomic_DNA"/>
</dbReference>
<accession>A0ABV5DM33</accession>
<dbReference type="Proteomes" id="UP001585018">
    <property type="component" value="Unassembled WGS sequence"/>
</dbReference>
<reference evidence="1 2" key="1">
    <citation type="submission" date="2024-01" db="EMBL/GenBank/DDBJ databases">
        <title>Genome mining of biosynthetic gene clusters to explore secondary metabolites of Streptomyces sp.</title>
        <authorList>
            <person name="Baig A."/>
            <person name="Ajitkumar Shintre N."/>
            <person name="Kumar H."/>
            <person name="Anbarasu A."/>
            <person name="Ramaiah S."/>
        </authorList>
    </citation>
    <scope>NUCLEOTIDE SEQUENCE [LARGE SCALE GENOMIC DNA]</scope>
    <source>
        <strain evidence="1 2">A03</strain>
    </source>
</reference>
<keyword evidence="2" id="KW-1185">Reference proteome</keyword>
<protein>
    <submittedName>
        <fullName evidence="1">Uncharacterized protein</fullName>
    </submittedName>
</protein>
<organism evidence="1 2">
    <name type="scientific">Streptomyces parvulus</name>
    <dbReference type="NCBI Taxonomy" id="146923"/>
    <lineage>
        <taxon>Bacteria</taxon>
        <taxon>Bacillati</taxon>
        <taxon>Actinomycetota</taxon>
        <taxon>Actinomycetes</taxon>
        <taxon>Kitasatosporales</taxon>
        <taxon>Streptomycetaceae</taxon>
        <taxon>Streptomyces</taxon>
    </lineage>
</organism>
<gene>
    <name evidence="1" type="ORF">VSS30_32585</name>
</gene>
<evidence type="ECO:0000313" key="2">
    <source>
        <dbReference type="Proteomes" id="UP001585018"/>
    </source>
</evidence>
<sequence length="77" mass="8311">MTASSASSTPIYDLLITERGNAVAECRDVAQQTKETARSALDWTGVHTVTEERAAFSAFDRVKPPRSETSLPPNTTA</sequence>
<comment type="caution">
    <text evidence="1">The sequence shown here is derived from an EMBL/GenBank/DDBJ whole genome shotgun (WGS) entry which is preliminary data.</text>
</comment>
<evidence type="ECO:0000313" key="1">
    <source>
        <dbReference type="EMBL" id="MFB8753566.1"/>
    </source>
</evidence>
<dbReference type="RefSeq" id="WP_359877693.1">
    <property type="nucleotide sequence ID" value="NZ_CBDREU010000003.1"/>
</dbReference>